<dbReference type="EMBL" id="KV460229">
    <property type="protein sequence ID" value="OBT96309.1"/>
    <property type="molecule type" value="Genomic_DNA"/>
</dbReference>
<protein>
    <recommendedName>
        <fullName evidence="2">Endo-beta-1,6-galactanase-like domain-containing protein</fullName>
    </recommendedName>
</protein>
<dbReference type="InterPro" id="IPR017853">
    <property type="entry name" value="GH"/>
</dbReference>
<dbReference type="Proteomes" id="UP000091956">
    <property type="component" value="Unassembled WGS sequence"/>
</dbReference>
<reference evidence="4" key="2">
    <citation type="journal article" date="2018" name="Nat. Commun.">
        <title>Extreme sensitivity to ultraviolet light in the fungal pathogen causing white-nose syndrome of bats.</title>
        <authorList>
            <person name="Palmer J.M."/>
            <person name="Drees K.P."/>
            <person name="Foster J.T."/>
            <person name="Lindner D.L."/>
        </authorList>
    </citation>
    <scope>NUCLEOTIDE SEQUENCE [LARGE SCALE GENOMIC DNA]</scope>
    <source>
        <strain evidence="4">UAMH 10579</strain>
    </source>
</reference>
<accession>A0A1B8GKF6</accession>
<evidence type="ECO:0000259" key="2">
    <source>
        <dbReference type="Pfam" id="PF14587"/>
    </source>
</evidence>
<dbReference type="RefSeq" id="XP_018130042.1">
    <property type="nucleotide sequence ID" value="XM_018275214.2"/>
</dbReference>
<dbReference type="Pfam" id="PF14587">
    <property type="entry name" value="Glyco_hydr_30_2"/>
    <property type="match status" value="1"/>
</dbReference>
<dbReference type="OrthoDB" id="2012278at2759"/>
<evidence type="ECO:0000313" key="4">
    <source>
        <dbReference type="Proteomes" id="UP000091956"/>
    </source>
</evidence>
<dbReference type="Gene3D" id="3.20.20.80">
    <property type="entry name" value="Glycosidases"/>
    <property type="match status" value="1"/>
</dbReference>
<dbReference type="AlphaFoldDB" id="A0A1B8GKF6"/>
<dbReference type="SUPFAM" id="SSF51445">
    <property type="entry name" value="(Trans)glycosidases"/>
    <property type="match status" value="1"/>
</dbReference>
<feature type="signal peptide" evidence="1">
    <location>
        <begin position="1"/>
        <end position="21"/>
    </location>
</feature>
<name>A0A1B8GKF6_9PEZI</name>
<dbReference type="InterPro" id="IPR013780">
    <property type="entry name" value="Glyco_hydro_b"/>
</dbReference>
<reference evidence="3 4" key="1">
    <citation type="submission" date="2016-03" db="EMBL/GenBank/DDBJ databases">
        <title>Comparative genomics of Pseudogymnoascus destructans, the fungus causing white-nose syndrome of bats.</title>
        <authorList>
            <person name="Palmer J.M."/>
            <person name="Drees K.P."/>
            <person name="Foster J.T."/>
            <person name="Lindner D.L."/>
        </authorList>
    </citation>
    <scope>NUCLEOTIDE SEQUENCE [LARGE SCALE GENOMIC DNA]</scope>
    <source>
        <strain evidence="3 4">UAMH 10579</strain>
    </source>
</reference>
<dbReference type="GeneID" id="28839140"/>
<evidence type="ECO:0000256" key="1">
    <source>
        <dbReference type="SAM" id="SignalP"/>
    </source>
</evidence>
<sequence>MRFHAFLGFAVVLIQSPHTAADYTTTINAQSNRGTWDGWGTSLAWWAKKFGDRADLADILFTLKTTTLLGLNLPGLGFNIARYNAGACSSNTYDSTSMAVSANIKSSRQVDGYWINWASEDPTSSSWNWSVDGTQRQALRNAIDRGANRIELFSNSPMWWMCKNKNPSGASDGSENIQSWNLEQHAIYMANVAKYFKDNWNVQFESVDPFNEPSATWWNSAGTQEGCHFNVATQATVINHLHNHLASRGLSTVISASDESYFDQAVTNLQTIGSTAIGQISRVNVHGYQGGSGRRDTLYSLASAAGKKLWNSEYGDGVGSGLDMTSNLLLDFRWLLPTGWVYWQALDGSGWGLVQADNDSGQITAVNQKYWVLAQFSRHIRPGMRILDGGNSNVVAAYDASSKKLVIVAANYGTAQYINFDLSGFSQRPANGAAVVRWNTQIDGGDRYVQYSSDTVMSGTKFWSYFSTNSVQTFELTGVVL</sequence>
<dbReference type="STRING" id="342668.A0A1B8GKF6"/>
<gene>
    <name evidence="3" type="ORF">VE01_05754</name>
</gene>
<proteinExistence type="predicted"/>
<keyword evidence="1" id="KW-0732">Signal</keyword>
<organism evidence="3 4">
    <name type="scientific">Pseudogymnoascus verrucosus</name>
    <dbReference type="NCBI Taxonomy" id="342668"/>
    <lineage>
        <taxon>Eukaryota</taxon>
        <taxon>Fungi</taxon>
        <taxon>Dikarya</taxon>
        <taxon>Ascomycota</taxon>
        <taxon>Pezizomycotina</taxon>
        <taxon>Leotiomycetes</taxon>
        <taxon>Thelebolales</taxon>
        <taxon>Thelebolaceae</taxon>
        <taxon>Pseudogymnoascus</taxon>
    </lineage>
</organism>
<dbReference type="GO" id="GO:0004553">
    <property type="term" value="F:hydrolase activity, hydrolyzing O-glycosyl compounds"/>
    <property type="evidence" value="ECO:0007669"/>
    <property type="project" value="InterPro"/>
</dbReference>
<dbReference type="InterPro" id="IPR039514">
    <property type="entry name" value="6GAL-like"/>
</dbReference>
<evidence type="ECO:0000313" key="3">
    <source>
        <dbReference type="EMBL" id="OBT96309.1"/>
    </source>
</evidence>
<dbReference type="PANTHER" id="PTHR42767:SF1">
    <property type="entry name" value="ENDO-BETA-1,6-GALACTANASE-LIKE DOMAIN-CONTAINING PROTEIN"/>
    <property type="match status" value="1"/>
</dbReference>
<dbReference type="PANTHER" id="PTHR42767">
    <property type="entry name" value="ENDO-BETA-1,6-GALACTANASE"/>
    <property type="match status" value="1"/>
</dbReference>
<feature type="domain" description="Endo-beta-1,6-galactanase-like" evidence="2">
    <location>
        <begin position="26"/>
        <end position="265"/>
    </location>
</feature>
<dbReference type="InterPro" id="IPR039743">
    <property type="entry name" value="6GAL/EXGAL"/>
</dbReference>
<feature type="chain" id="PRO_5008608798" description="Endo-beta-1,6-galactanase-like domain-containing protein" evidence="1">
    <location>
        <begin position="22"/>
        <end position="481"/>
    </location>
</feature>
<dbReference type="Gene3D" id="2.60.40.1180">
    <property type="entry name" value="Golgi alpha-mannosidase II"/>
    <property type="match status" value="1"/>
</dbReference>
<keyword evidence="4" id="KW-1185">Reference proteome</keyword>